<name>A0A0E9WNN8_ANGAN</name>
<organism evidence="2">
    <name type="scientific">Anguilla anguilla</name>
    <name type="common">European freshwater eel</name>
    <name type="synonym">Muraena anguilla</name>
    <dbReference type="NCBI Taxonomy" id="7936"/>
    <lineage>
        <taxon>Eukaryota</taxon>
        <taxon>Metazoa</taxon>
        <taxon>Chordata</taxon>
        <taxon>Craniata</taxon>
        <taxon>Vertebrata</taxon>
        <taxon>Euteleostomi</taxon>
        <taxon>Actinopterygii</taxon>
        <taxon>Neopterygii</taxon>
        <taxon>Teleostei</taxon>
        <taxon>Anguilliformes</taxon>
        <taxon>Anguillidae</taxon>
        <taxon>Anguilla</taxon>
    </lineage>
</organism>
<dbReference type="EMBL" id="GBXM01017382">
    <property type="protein sequence ID" value="JAH91195.1"/>
    <property type="molecule type" value="Transcribed_RNA"/>
</dbReference>
<proteinExistence type="predicted"/>
<feature type="compositionally biased region" description="Low complexity" evidence="1">
    <location>
        <begin position="20"/>
        <end position="38"/>
    </location>
</feature>
<evidence type="ECO:0000313" key="2">
    <source>
        <dbReference type="EMBL" id="JAH91195.1"/>
    </source>
</evidence>
<reference evidence="2" key="1">
    <citation type="submission" date="2014-11" db="EMBL/GenBank/DDBJ databases">
        <authorList>
            <person name="Amaro Gonzalez C."/>
        </authorList>
    </citation>
    <scope>NUCLEOTIDE SEQUENCE</scope>
</reference>
<feature type="region of interest" description="Disordered" evidence="1">
    <location>
        <begin position="16"/>
        <end position="38"/>
    </location>
</feature>
<sequence>MKAMYSCRDTWPSLLGSTVSRMDSNSGSGSPSSTMGRS</sequence>
<accession>A0A0E9WNN8</accession>
<protein>
    <submittedName>
        <fullName evidence="2">Uncharacterized protein</fullName>
    </submittedName>
</protein>
<reference evidence="2" key="2">
    <citation type="journal article" date="2015" name="Fish Shellfish Immunol.">
        <title>Early steps in the European eel (Anguilla anguilla)-Vibrio vulnificus interaction in the gills: Role of the RtxA13 toxin.</title>
        <authorList>
            <person name="Callol A."/>
            <person name="Pajuelo D."/>
            <person name="Ebbesson L."/>
            <person name="Teles M."/>
            <person name="MacKenzie S."/>
            <person name="Amaro C."/>
        </authorList>
    </citation>
    <scope>NUCLEOTIDE SEQUENCE</scope>
</reference>
<dbReference type="AlphaFoldDB" id="A0A0E9WNN8"/>
<evidence type="ECO:0000256" key="1">
    <source>
        <dbReference type="SAM" id="MobiDB-lite"/>
    </source>
</evidence>